<reference evidence="2" key="2">
    <citation type="journal article" date="2023" name="Int. J. Mol. Sci.">
        <title>De Novo Assembly and Annotation of 11 Diverse Shrub Willow (Salix) Genomes Reveals Novel Gene Organization in Sex-Linked Regions.</title>
        <authorList>
            <person name="Hyden B."/>
            <person name="Feng K."/>
            <person name="Yates T.B."/>
            <person name="Jawdy S."/>
            <person name="Cereghino C."/>
            <person name="Smart L.B."/>
            <person name="Muchero W."/>
        </authorList>
    </citation>
    <scope>NUCLEOTIDE SEQUENCE [LARGE SCALE GENOMIC DNA]</scope>
    <source>
        <tissue evidence="2">Shoot tip</tissue>
    </source>
</reference>
<dbReference type="AlphaFoldDB" id="A0A9Q0UJ90"/>
<feature type="chain" id="PRO_5040424650" evidence="1">
    <location>
        <begin position="21"/>
        <end position="152"/>
    </location>
</feature>
<comment type="caution">
    <text evidence="2">The sequence shown here is derived from an EMBL/GenBank/DDBJ whole genome shotgun (WGS) entry which is preliminary data.</text>
</comment>
<protein>
    <submittedName>
        <fullName evidence="2">Uncharacterized protein</fullName>
    </submittedName>
</protein>
<dbReference type="EMBL" id="JAPFFL010000004">
    <property type="protein sequence ID" value="KAJ6730822.1"/>
    <property type="molecule type" value="Genomic_DNA"/>
</dbReference>
<proteinExistence type="predicted"/>
<keyword evidence="1" id="KW-0732">Signal</keyword>
<dbReference type="OrthoDB" id="415358at2759"/>
<evidence type="ECO:0000256" key="1">
    <source>
        <dbReference type="SAM" id="SignalP"/>
    </source>
</evidence>
<keyword evidence="3" id="KW-1185">Reference proteome</keyword>
<gene>
    <name evidence="2" type="ORF">OIU85_021596</name>
</gene>
<evidence type="ECO:0000313" key="2">
    <source>
        <dbReference type="EMBL" id="KAJ6730822.1"/>
    </source>
</evidence>
<feature type="signal peptide" evidence="1">
    <location>
        <begin position="1"/>
        <end position="20"/>
    </location>
</feature>
<evidence type="ECO:0000313" key="3">
    <source>
        <dbReference type="Proteomes" id="UP001151529"/>
    </source>
</evidence>
<reference evidence="2" key="1">
    <citation type="submission" date="2022-11" db="EMBL/GenBank/DDBJ databases">
        <authorList>
            <person name="Hyden B.L."/>
            <person name="Feng K."/>
            <person name="Yates T."/>
            <person name="Jawdy S."/>
            <person name="Smart L.B."/>
            <person name="Muchero W."/>
        </authorList>
    </citation>
    <scope>NUCLEOTIDE SEQUENCE</scope>
    <source>
        <tissue evidence="2">Shoot tip</tissue>
    </source>
</reference>
<name>A0A9Q0UJ90_SALVM</name>
<dbReference type="Proteomes" id="UP001151529">
    <property type="component" value="Chromosome 2"/>
</dbReference>
<sequence>MSKTWAKWAWPIFRLKSCASGTISSPVLEAFNISDSATRTHCPCRTRSSHSFANALEISGRGQLPSPKEFAFQIESKNVFNGCIKNRKAFVEWNPDNGGLDYLQERLGSSNAEAMLSKTEPVFYGDIRNHERLVKDSILILHWRHVTKPLSA</sequence>
<accession>A0A9Q0UJ90</accession>
<organism evidence="2 3">
    <name type="scientific">Salix viminalis</name>
    <name type="common">Common osier</name>
    <name type="synonym">Basket willow</name>
    <dbReference type="NCBI Taxonomy" id="40686"/>
    <lineage>
        <taxon>Eukaryota</taxon>
        <taxon>Viridiplantae</taxon>
        <taxon>Streptophyta</taxon>
        <taxon>Embryophyta</taxon>
        <taxon>Tracheophyta</taxon>
        <taxon>Spermatophyta</taxon>
        <taxon>Magnoliopsida</taxon>
        <taxon>eudicotyledons</taxon>
        <taxon>Gunneridae</taxon>
        <taxon>Pentapetalae</taxon>
        <taxon>rosids</taxon>
        <taxon>fabids</taxon>
        <taxon>Malpighiales</taxon>
        <taxon>Salicaceae</taxon>
        <taxon>Saliceae</taxon>
        <taxon>Salix</taxon>
    </lineage>
</organism>